<gene>
    <name evidence="2" type="ORF">A3D44_04060</name>
</gene>
<name>A0A1G2I2K2_9BACT</name>
<evidence type="ECO:0000313" key="3">
    <source>
        <dbReference type="Proteomes" id="UP000178820"/>
    </source>
</evidence>
<feature type="compositionally biased region" description="Basic and acidic residues" evidence="1">
    <location>
        <begin position="91"/>
        <end position="102"/>
    </location>
</feature>
<evidence type="ECO:0000313" key="2">
    <source>
        <dbReference type="EMBL" id="OGZ68660.1"/>
    </source>
</evidence>
<proteinExistence type="predicted"/>
<comment type="caution">
    <text evidence="2">The sequence shown here is derived from an EMBL/GenBank/DDBJ whole genome shotgun (WGS) entry which is preliminary data.</text>
</comment>
<dbReference type="STRING" id="1802207.A3D44_04060"/>
<accession>A0A1G2I2K2</accession>
<organism evidence="2 3">
    <name type="scientific">Candidatus Staskawiczbacteria bacterium RIFCSPHIGHO2_02_FULL_42_22</name>
    <dbReference type="NCBI Taxonomy" id="1802207"/>
    <lineage>
        <taxon>Bacteria</taxon>
        <taxon>Candidatus Staskawicziibacteriota</taxon>
    </lineage>
</organism>
<feature type="region of interest" description="Disordered" evidence="1">
    <location>
        <begin position="91"/>
        <end position="122"/>
    </location>
</feature>
<protein>
    <submittedName>
        <fullName evidence="2">Uncharacterized protein</fullName>
    </submittedName>
</protein>
<dbReference type="Proteomes" id="UP000178820">
    <property type="component" value="Unassembled WGS sequence"/>
</dbReference>
<dbReference type="AlphaFoldDB" id="A0A1G2I2K2"/>
<reference evidence="2 3" key="1">
    <citation type="journal article" date="2016" name="Nat. Commun.">
        <title>Thousands of microbial genomes shed light on interconnected biogeochemical processes in an aquifer system.</title>
        <authorList>
            <person name="Anantharaman K."/>
            <person name="Brown C.T."/>
            <person name="Hug L.A."/>
            <person name="Sharon I."/>
            <person name="Castelle C.J."/>
            <person name="Probst A.J."/>
            <person name="Thomas B.C."/>
            <person name="Singh A."/>
            <person name="Wilkins M.J."/>
            <person name="Karaoz U."/>
            <person name="Brodie E.L."/>
            <person name="Williams K.H."/>
            <person name="Hubbard S.S."/>
            <person name="Banfield J.F."/>
        </authorList>
    </citation>
    <scope>NUCLEOTIDE SEQUENCE [LARGE SCALE GENOMIC DNA]</scope>
</reference>
<sequence>MSDDPQVVAAAKLLRDKLKLTMERKKITSVSKLARYLCVPRPTIQDYFSDSNTSRLPTPKTLNRIRRRASEITEEDARIIETGFSRMISRTRSEGAKTKIEGPKAGPDNRPAPSVPPPFEQSAEPESLALQLIAMILEDAAKASSLNPIALLSQAGLGRYSVGDMPWILTKDNFRCFDITKWTPEEQGQFLAYTNLVLEQARKCMLLLAQFEPGQVRDELGERLARNADLLWQTFRVATHVLPGELIKDIDLELMCKSLNSNQKGS</sequence>
<dbReference type="EMBL" id="MHOT01000019">
    <property type="protein sequence ID" value="OGZ68660.1"/>
    <property type="molecule type" value="Genomic_DNA"/>
</dbReference>
<evidence type="ECO:0000256" key="1">
    <source>
        <dbReference type="SAM" id="MobiDB-lite"/>
    </source>
</evidence>